<name>A0AAE0WDB8_9BIVA</name>
<proteinExistence type="predicted"/>
<evidence type="ECO:0000313" key="3">
    <source>
        <dbReference type="Proteomes" id="UP001195483"/>
    </source>
</evidence>
<evidence type="ECO:0000313" key="2">
    <source>
        <dbReference type="EMBL" id="KAK3609362.1"/>
    </source>
</evidence>
<dbReference type="EMBL" id="JAEAOA010002143">
    <property type="protein sequence ID" value="KAK3609362.1"/>
    <property type="molecule type" value="Genomic_DNA"/>
</dbReference>
<sequence>MDWNLDMSNTVGMSSGPGGLAGGAFLTDNNNANPGQPGLDSGTGTYSGDGSGASKPNYGATNGQSNANNGETGQIDNSRFDTGEYQQMVQDMFKPGNFDQQLVNGNPFDGKVYDLPNYGTAGSSSSEGGKTHYNTAKDSSVGSYANMDVSSTNLQNPYGNNYSGKQTNYVKDDNNAMTNTNTGNGNFGSGQSSSASSDLLKTPFSVGAGTGNKDTNNNGNGAMKNPFDISGMDNTMHGQSDTMGNYNTDSDMSSSFSNQYKDNGLDEFGNVHFSELPANGRKAGIFGQQNTGSFGSLNLGDTPFKIQESSELNHGISQQVAYNDDYNTGVAGNKLGTPFGSSDDNDLYRTPFKSGATNAIYGPNMSPSGFGGNSGGNNGPMNLAGNPGGNPFNQAGTSMGMNSMPRGRRSLFRTTWK</sequence>
<feature type="region of interest" description="Disordered" evidence="1">
    <location>
        <begin position="22"/>
        <end position="78"/>
    </location>
</feature>
<gene>
    <name evidence="2" type="ORF">CHS0354_036601</name>
</gene>
<protein>
    <submittedName>
        <fullName evidence="2">Uncharacterized protein</fullName>
    </submittedName>
</protein>
<dbReference type="Proteomes" id="UP001195483">
    <property type="component" value="Unassembled WGS sequence"/>
</dbReference>
<feature type="compositionally biased region" description="Basic residues" evidence="1">
    <location>
        <begin position="406"/>
        <end position="417"/>
    </location>
</feature>
<reference evidence="2" key="2">
    <citation type="journal article" date="2021" name="Genome Biol. Evol.">
        <title>Developing a high-quality reference genome for a parasitic bivalve with doubly uniparental inheritance (Bivalvia: Unionida).</title>
        <authorList>
            <person name="Smith C.H."/>
        </authorList>
    </citation>
    <scope>NUCLEOTIDE SEQUENCE</scope>
    <source>
        <strain evidence="2">CHS0354</strain>
        <tissue evidence="2">Mantle</tissue>
    </source>
</reference>
<keyword evidence="3" id="KW-1185">Reference proteome</keyword>
<organism evidence="2 3">
    <name type="scientific">Potamilus streckersoni</name>
    <dbReference type="NCBI Taxonomy" id="2493646"/>
    <lineage>
        <taxon>Eukaryota</taxon>
        <taxon>Metazoa</taxon>
        <taxon>Spiralia</taxon>
        <taxon>Lophotrochozoa</taxon>
        <taxon>Mollusca</taxon>
        <taxon>Bivalvia</taxon>
        <taxon>Autobranchia</taxon>
        <taxon>Heteroconchia</taxon>
        <taxon>Palaeoheterodonta</taxon>
        <taxon>Unionida</taxon>
        <taxon>Unionoidea</taxon>
        <taxon>Unionidae</taxon>
        <taxon>Ambleminae</taxon>
        <taxon>Lampsilini</taxon>
        <taxon>Potamilus</taxon>
    </lineage>
</organism>
<evidence type="ECO:0000256" key="1">
    <source>
        <dbReference type="SAM" id="MobiDB-lite"/>
    </source>
</evidence>
<dbReference type="AlphaFoldDB" id="A0AAE0WDB8"/>
<accession>A0AAE0WDB8</accession>
<feature type="compositionally biased region" description="Polar residues" evidence="1">
    <location>
        <begin position="59"/>
        <end position="77"/>
    </location>
</feature>
<comment type="caution">
    <text evidence="2">The sequence shown here is derived from an EMBL/GenBank/DDBJ whole genome shotgun (WGS) entry which is preliminary data.</text>
</comment>
<reference evidence="2" key="1">
    <citation type="journal article" date="2021" name="Genome Biol. Evol.">
        <title>A High-Quality Reference Genome for a Parasitic Bivalve with Doubly Uniparental Inheritance (Bivalvia: Unionida).</title>
        <authorList>
            <person name="Smith C.H."/>
        </authorList>
    </citation>
    <scope>NUCLEOTIDE SEQUENCE</scope>
    <source>
        <strain evidence="2">CHS0354</strain>
    </source>
</reference>
<feature type="region of interest" description="Disordered" evidence="1">
    <location>
        <begin position="398"/>
        <end position="417"/>
    </location>
</feature>
<reference evidence="2" key="3">
    <citation type="submission" date="2023-05" db="EMBL/GenBank/DDBJ databases">
        <authorList>
            <person name="Smith C.H."/>
        </authorList>
    </citation>
    <scope>NUCLEOTIDE SEQUENCE</scope>
    <source>
        <strain evidence="2">CHS0354</strain>
        <tissue evidence="2">Mantle</tissue>
    </source>
</reference>